<dbReference type="SUPFAM" id="SSF46689">
    <property type="entry name" value="Homeodomain-like"/>
    <property type="match status" value="1"/>
</dbReference>
<evidence type="ECO:0000313" key="2">
    <source>
        <dbReference type="EMBL" id="MDK2124469.1"/>
    </source>
</evidence>
<organism evidence="2 3">
    <name type="scientific">Parachitinimonas caeni</name>
    <dbReference type="NCBI Taxonomy" id="3031301"/>
    <lineage>
        <taxon>Bacteria</taxon>
        <taxon>Pseudomonadati</taxon>
        <taxon>Pseudomonadota</taxon>
        <taxon>Betaproteobacteria</taxon>
        <taxon>Neisseriales</taxon>
        <taxon>Chitinibacteraceae</taxon>
        <taxon>Parachitinimonas</taxon>
    </lineage>
</organism>
<name>A0ABT7DWV9_9NEIS</name>
<dbReference type="InterPro" id="IPR014875">
    <property type="entry name" value="Mor_transcription_activator"/>
</dbReference>
<dbReference type="InterPro" id="IPR009057">
    <property type="entry name" value="Homeodomain-like_sf"/>
</dbReference>
<dbReference type="Pfam" id="PF08765">
    <property type="entry name" value="Mor"/>
    <property type="match status" value="1"/>
</dbReference>
<dbReference type="RefSeq" id="WP_284100782.1">
    <property type="nucleotide sequence ID" value="NZ_JARRAF010000010.1"/>
</dbReference>
<evidence type="ECO:0000313" key="3">
    <source>
        <dbReference type="Proteomes" id="UP001172778"/>
    </source>
</evidence>
<accession>A0ABT7DWV9</accession>
<gene>
    <name evidence="2" type="ORF">PZA18_10435</name>
</gene>
<dbReference type="Gene3D" id="1.10.10.60">
    <property type="entry name" value="Homeodomain-like"/>
    <property type="match status" value="1"/>
</dbReference>
<proteinExistence type="predicted"/>
<evidence type="ECO:0000259" key="1">
    <source>
        <dbReference type="Pfam" id="PF08765"/>
    </source>
</evidence>
<dbReference type="EMBL" id="JARRAF010000010">
    <property type="protein sequence ID" value="MDK2124469.1"/>
    <property type="molecule type" value="Genomic_DNA"/>
</dbReference>
<reference evidence="2" key="1">
    <citation type="submission" date="2023-03" db="EMBL/GenBank/DDBJ databases">
        <title>Chitinimonas shenzhenensis gen. nov., sp. nov., a novel member of family Burkholderiaceae isolated from activated sludge collected in Shen Zhen, China.</title>
        <authorList>
            <person name="Wang X."/>
        </authorList>
    </citation>
    <scope>NUCLEOTIDE SEQUENCE</scope>
    <source>
        <strain evidence="2">DQS-5</strain>
    </source>
</reference>
<keyword evidence="3" id="KW-1185">Reference proteome</keyword>
<feature type="domain" description="Mor transcription activator" evidence="1">
    <location>
        <begin position="56"/>
        <end position="143"/>
    </location>
</feature>
<comment type="caution">
    <text evidence="2">The sequence shown here is derived from an EMBL/GenBank/DDBJ whole genome shotgun (WGS) entry which is preliminary data.</text>
</comment>
<dbReference type="Proteomes" id="UP001172778">
    <property type="component" value="Unassembled WGS sequence"/>
</dbReference>
<protein>
    <submittedName>
        <fullName evidence="2">Mor transcription activator family protein</fullName>
    </submittedName>
</protein>
<sequence>MNDKCILEPYRHLLPDTAQLLVSLLGLTPALKLCEHFGGTTLIVPKGLLRAGQARQAELAELIGEPAALALSKHYGGDKLYVPRCAAALRHIRDQQICADFDRSSLSANQTIANLALEHRLSDKRIRVILKSTVIASGVRSAQGELF</sequence>